<gene>
    <name evidence="1" type="ORF">IT779_10295</name>
</gene>
<dbReference type="Proteomes" id="UP000655751">
    <property type="component" value="Unassembled WGS sequence"/>
</dbReference>
<protein>
    <submittedName>
        <fullName evidence="1">Uncharacterized protein</fullName>
    </submittedName>
</protein>
<comment type="caution">
    <text evidence="1">The sequence shown here is derived from an EMBL/GenBank/DDBJ whole genome shotgun (WGS) entry which is preliminary data.</text>
</comment>
<accession>A0A931IBA8</accession>
<keyword evidence="2" id="KW-1185">Reference proteome</keyword>
<dbReference type="EMBL" id="JADMLG010000003">
    <property type="protein sequence ID" value="MBH0776673.1"/>
    <property type="molecule type" value="Genomic_DNA"/>
</dbReference>
<reference evidence="1" key="1">
    <citation type="submission" date="2020-11" db="EMBL/GenBank/DDBJ databases">
        <title>Nocardia NEAU-351.nov., a novel actinomycete isolated from the cow dung.</title>
        <authorList>
            <person name="Zhang X."/>
        </authorList>
    </citation>
    <scope>NUCLEOTIDE SEQUENCE</scope>
    <source>
        <strain evidence="1">NEAU-351</strain>
    </source>
</reference>
<proteinExistence type="predicted"/>
<dbReference type="AlphaFoldDB" id="A0A931IBA8"/>
<name>A0A931IBA8_9NOCA</name>
<evidence type="ECO:0000313" key="2">
    <source>
        <dbReference type="Proteomes" id="UP000655751"/>
    </source>
</evidence>
<evidence type="ECO:0000313" key="1">
    <source>
        <dbReference type="EMBL" id="MBH0776673.1"/>
    </source>
</evidence>
<sequence>MLVVVGPEAARACVERGWRAEYDRALLAAGPPGLLVSREIVATQQNSTIPEAA</sequence>
<organism evidence="1 2">
    <name type="scientific">Nocardia bovistercoris</name>
    <dbReference type="NCBI Taxonomy" id="2785916"/>
    <lineage>
        <taxon>Bacteria</taxon>
        <taxon>Bacillati</taxon>
        <taxon>Actinomycetota</taxon>
        <taxon>Actinomycetes</taxon>
        <taxon>Mycobacteriales</taxon>
        <taxon>Nocardiaceae</taxon>
        <taxon>Nocardia</taxon>
    </lineage>
</organism>